<name>A0A7W7H3Z0_9ACTN</name>
<accession>A0A7W7H3Z0</accession>
<evidence type="ECO:0000313" key="2">
    <source>
        <dbReference type="EMBL" id="MBB4743548.1"/>
    </source>
</evidence>
<dbReference type="AlphaFoldDB" id="A0A7W7H3Z0"/>
<evidence type="ECO:0000256" key="1">
    <source>
        <dbReference type="SAM" id="SignalP"/>
    </source>
</evidence>
<keyword evidence="3" id="KW-1185">Reference proteome</keyword>
<comment type="caution">
    <text evidence="2">The sequence shown here is derived from an EMBL/GenBank/DDBJ whole genome shotgun (WGS) entry which is preliminary data.</text>
</comment>
<gene>
    <name evidence="2" type="ORF">BJY16_007007</name>
</gene>
<dbReference type="EMBL" id="JACHNB010000001">
    <property type="protein sequence ID" value="MBB4743548.1"/>
    <property type="molecule type" value="Genomic_DNA"/>
</dbReference>
<sequence>MSRTSWKAAAAAAGLVPPMLVAVCAGPAQAAPDHGRLRPAGIHLTTSAPVAAKSRSAAAAGSTAAGALPASPVTVTQACDPATVAVKQLTTCTVTAENTGAAEITAELGTVSSVNLPMTAASGASLFTPFLAYPPKATLAGTRPAGPSSVAPDPGHVFGYIPLTAFGGNTILPLGDEQTANLDVPGFVYNGKTYGKVGISSNGYLLPGGSGGDADQARPGTLPDPAAPNNVIAPFWTDLDGTGMTGAMANVLTDGVWNWLVIEWQENVAGTGTPRVFQAWIGVNGVQDVQFAYKFDTIADSGRPLVVGAENAEGTRGVRLPEGTLPPSDLRVTSDAGQPGGKLSYTVTAKGLVRGPGQLVTVAKSPDVKPVTVTTPVTVTR</sequence>
<reference evidence="2 3" key="1">
    <citation type="submission" date="2020-08" db="EMBL/GenBank/DDBJ databases">
        <title>Sequencing the genomes of 1000 actinobacteria strains.</title>
        <authorList>
            <person name="Klenk H.-P."/>
        </authorList>
    </citation>
    <scope>NUCLEOTIDE SEQUENCE [LARGE SCALE GENOMIC DNA]</scope>
    <source>
        <strain evidence="2 3">DSM 45809</strain>
    </source>
</reference>
<dbReference type="Proteomes" id="UP000546162">
    <property type="component" value="Unassembled WGS sequence"/>
</dbReference>
<feature type="signal peptide" evidence="1">
    <location>
        <begin position="1"/>
        <end position="30"/>
    </location>
</feature>
<keyword evidence="1" id="KW-0732">Signal</keyword>
<proteinExistence type="predicted"/>
<dbReference type="RefSeq" id="WP_185043815.1">
    <property type="nucleotide sequence ID" value="NZ_BAABFG010000005.1"/>
</dbReference>
<feature type="chain" id="PRO_5031490231" evidence="1">
    <location>
        <begin position="31"/>
        <end position="381"/>
    </location>
</feature>
<protein>
    <submittedName>
        <fullName evidence="2">Uncharacterized protein</fullName>
    </submittedName>
</protein>
<organism evidence="2 3">
    <name type="scientific">Actinoplanes octamycinicus</name>
    <dbReference type="NCBI Taxonomy" id="135948"/>
    <lineage>
        <taxon>Bacteria</taxon>
        <taxon>Bacillati</taxon>
        <taxon>Actinomycetota</taxon>
        <taxon>Actinomycetes</taxon>
        <taxon>Micromonosporales</taxon>
        <taxon>Micromonosporaceae</taxon>
        <taxon>Actinoplanes</taxon>
    </lineage>
</organism>
<evidence type="ECO:0000313" key="3">
    <source>
        <dbReference type="Proteomes" id="UP000546162"/>
    </source>
</evidence>